<dbReference type="EMBL" id="SPRH01000064">
    <property type="protein sequence ID" value="TIB96426.1"/>
    <property type="molecule type" value="Genomic_DNA"/>
</dbReference>
<dbReference type="PROSITE" id="PS50882">
    <property type="entry name" value="YTH"/>
    <property type="match status" value="1"/>
</dbReference>
<dbReference type="GO" id="GO:0000398">
    <property type="term" value="P:mRNA splicing, via spliceosome"/>
    <property type="evidence" value="ECO:0007669"/>
    <property type="project" value="TreeGrafter"/>
</dbReference>
<proteinExistence type="predicted"/>
<dbReference type="PANTHER" id="PTHR12357:SF3">
    <property type="entry name" value="YTH DOMAIN-CONTAINING PROTEIN 1"/>
    <property type="match status" value="1"/>
</dbReference>
<dbReference type="Proteomes" id="UP000307169">
    <property type="component" value="Unassembled WGS sequence"/>
</dbReference>
<dbReference type="GO" id="GO:0000381">
    <property type="term" value="P:regulation of alternative mRNA splicing, via spliceosome"/>
    <property type="evidence" value="ECO:0007669"/>
    <property type="project" value="TreeGrafter"/>
</dbReference>
<dbReference type="GO" id="GO:0003729">
    <property type="term" value="F:mRNA binding"/>
    <property type="evidence" value="ECO:0007669"/>
    <property type="project" value="TreeGrafter"/>
</dbReference>
<sequence>MNFGYYNPNAAPGWIYFPLISPPNGGYQSSYITLEQQQQHIENVASPPAITSRRKAYHPPSTAKSTYCIWVGNIPSDSTIEELFKYFSRQAPHSPRLSVNEYSSMSPNCGVESVHLINKIKSRCCFVNLNSQQSLNLAIRDFNGSKLRMGSPRLVVRVRDTNSELTSGVGSQRGRKLHRNWVKMISEQNEPSEERRSNRSLSRASSISSTSTTSTFLTNHFPTRYFILKSHRFEDLLESVKKCKWSTQAHNEYVLDKAYRSSKQVILLFSINRSGGWFGYAKMTSGIIENSFSLEWLKVQFLPFSYTKIRNHFNGNREIKVSRDGTEVEPGIGQQLLDIWETAPIQDV</sequence>
<dbReference type="InterPro" id="IPR000504">
    <property type="entry name" value="RRM_dom"/>
</dbReference>
<dbReference type="SUPFAM" id="SSF54928">
    <property type="entry name" value="RNA-binding domain, RBD"/>
    <property type="match status" value="1"/>
</dbReference>
<dbReference type="GO" id="GO:1990247">
    <property type="term" value="F:N6-methyladenosine-containing RNA reader activity"/>
    <property type="evidence" value="ECO:0007669"/>
    <property type="project" value="TreeGrafter"/>
</dbReference>
<dbReference type="SMART" id="SM00360">
    <property type="entry name" value="RRM"/>
    <property type="match status" value="1"/>
</dbReference>
<dbReference type="InterPro" id="IPR035979">
    <property type="entry name" value="RBD_domain_sf"/>
</dbReference>
<dbReference type="Pfam" id="PF04146">
    <property type="entry name" value="YTH"/>
    <property type="match status" value="1"/>
</dbReference>
<protein>
    <recommendedName>
        <fullName evidence="7">YTH-domain-containing protein</fullName>
    </recommendedName>
</protein>
<evidence type="ECO:0000313" key="5">
    <source>
        <dbReference type="EMBL" id="TIB96426.1"/>
    </source>
</evidence>
<dbReference type="InterPro" id="IPR007275">
    <property type="entry name" value="YTH_domain"/>
</dbReference>
<dbReference type="GO" id="GO:0005654">
    <property type="term" value="C:nucleoplasm"/>
    <property type="evidence" value="ECO:0007669"/>
    <property type="project" value="TreeGrafter"/>
</dbReference>
<evidence type="ECO:0000259" key="3">
    <source>
        <dbReference type="PROSITE" id="PS50102"/>
    </source>
</evidence>
<dbReference type="InterPro" id="IPR012677">
    <property type="entry name" value="Nucleotide-bd_a/b_plait_sf"/>
</dbReference>
<evidence type="ECO:0000259" key="4">
    <source>
        <dbReference type="PROSITE" id="PS50882"/>
    </source>
</evidence>
<reference evidence="5 6" key="1">
    <citation type="submission" date="2019-03" db="EMBL/GenBank/DDBJ databases">
        <title>Sequencing 25 genomes of Wallemia mellicola.</title>
        <authorList>
            <person name="Gostincar C."/>
        </authorList>
    </citation>
    <scope>NUCLEOTIDE SEQUENCE [LARGE SCALE GENOMIC DNA]</scope>
    <source>
        <strain evidence="5 6">EXF-1262</strain>
    </source>
</reference>
<organism evidence="5 6">
    <name type="scientific">Wallemia mellicola</name>
    <dbReference type="NCBI Taxonomy" id="1708541"/>
    <lineage>
        <taxon>Eukaryota</taxon>
        <taxon>Fungi</taxon>
        <taxon>Dikarya</taxon>
        <taxon>Basidiomycota</taxon>
        <taxon>Wallemiomycotina</taxon>
        <taxon>Wallemiomycetes</taxon>
        <taxon>Wallemiales</taxon>
        <taxon>Wallemiaceae</taxon>
        <taxon>Wallemia</taxon>
    </lineage>
</organism>
<feature type="domain" description="RRM" evidence="3">
    <location>
        <begin position="67"/>
        <end position="161"/>
    </location>
</feature>
<keyword evidence="1" id="KW-0694">RNA-binding</keyword>
<dbReference type="CDD" id="cd00590">
    <property type="entry name" value="RRM_SF"/>
    <property type="match status" value="1"/>
</dbReference>
<dbReference type="InterPro" id="IPR045168">
    <property type="entry name" value="YTH_prot"/>
</dbReference>
<comment type="caution">
    <text evidence="5">The sequence shown here is derived from an EMBL/GenBank/DDBJ whole genome shotgun (WGS) entry which is preliminary data.</text>
</comment>
<feature type="region of interest" description="Disordered" evidence="2">
    <location>
        <begin position="185"/>
        <end position="206"/>
    </location>
</feature>
<dbReference type="AlphaFoldDB" id="A0A4T0NK25"/>
<evidence type="ECO:0000256" key="2">
    <source>
        <dbReference type="SAM" id="MobiDB-lite"/>
    </source>
</evidence>
<evidence type="ECO:0000313" key="6">
    <source>
        <dbReference type="Proteomes" id="UP000307169"/>
    </source>
</evidence>
<evidence type="ECO:0000256" key="1">
    <source>
        <dbReference type="PROSITE-ProRule" id="PRU00176"/>
    </source>
</evidence>
<feature type="domain" description="YTH" evidence="4">
    <location>
        <begin position="223"/>
        <end position="340"/>
    </location>
</feature>
<dbReference type="Gene3D" id="3.30.70.330">
    <property type="match status" value="1"/>
</dbReference>
<dbReference type="Gene3D" id="3.10.590.10">
    <property type="entry name" value="ph1033 like domains"/>
    <property type="match status" value="1"/>
</dbReference>
<evidence type="ECO:0008006" key="7">
    <source>
        <dbReference type="Google" id="ProtNLM"/>
    </source>
</evidence>
<dbReference type="CDD" id="cd21134">
    <property type="entry name" value="YTH"/>
    <property type="match status" value="1"/>
</dbReference>
<dbReference type="PROSITE" id="PS50102">
    <property type="entry name" value="RRM"/>
    <property type="match status" value="1"/>
</dbReference>
<accession>A0A4T0NK25</accession>
<name>A0A4T0NK25_9BASI</name>
<dbReference type="PANTHER" id="PTHR12357">
    <property type="entry name" value="YTH YT521-B HOMOLOGY DOMAIN-CONTAINING"/>
    <property type="match status" value="1"/>
</dbReference>
<gene>
    <name evidence="5" type="ORF">E3Q17_03848</name>
</gene>